<sequence>MKIKDVYKLKRFGTYWVEIDCDDREKIKTFQKTLEKAVRFRFIKFVLVPMGAVKLIKQSEGGNQNDRNKTS</sequence>
<evidence type="ECO:0000313" key="1">
    <source>
        <dbReference type="EMBL" id="KKL58794.1"/>
    </source>
</evidence>
<gene>
    <name evidence="1" type="ORF">LCGC14_2221780</name>
</gene>
<organism evidence="1">
    <name type="scientific">marine sediment metagenome</name>
    <dbReference type="NCBI Taxonomy" id="412755"/>
    <lineage>
        <taxon>unclassified sequences</taxon>
        <taxon>metagenomes</taxon>
        <taxon>ecological metagenomes</taxon>
    </lineage>
</organism>
<dbReference type="EMBL" id="LAZR01029698">
    <property type="protein sequence ID" value="KKL58794.1"/>
    <property type="molecule type" value="Genomic_DNA"/>
</dbReference>
<proteinExistence type="predicted"/>
<accession>A0A0F9DAW5</accession>
<comment type="caution">
    <text evidence="1">The sequence shown here is derived from an EMBL/GenBank/DDBJ whole genome shotgun (WGS) entry which is preliminary data.</text>
</comment>
<reference evidence="1" key="1">
    <citation type="journal article" date="2015" name="Nature">
        <title>Complex archaea that bridge the gap between prokaryotes and eukaryotes.</title>
        <authorList>
            <person name="Spang A."/>
            <person name="Saw J.H."/>
            <person name="Jorgensen S.L."/>
            <person name="Zaremba-Niedzwiedzka K."/>
            <person name="Martijn J."/>
            <person name="Lind A.E."/>
            <person name="van Eijk R."/>
            <person name="Schleper C."/>
            <person name="Guy L."/>
            <person name="Ettema T.J."/>
        </authorList>
    </citation>
    <scope>NUCLEOTIDE SEQUENCE</scope>
</reference>
<dbReference type="AlphaFoldDB" id="A0A0F9DAW5"/>
<name>A0A0F9DAW5_9ZZZZ</name>
<protein>
    <submittedName>
        <fullName evidence="1">Uncharacterized protein</fullName>
    </submittedName>
</protein>